<gene>
    <name evidence="3" type="ORF">LTR25_005044</name>
</gene>
<organism evidence="3 4">
    <name type="scientific">Vermiconidia calcicola</name>
    <dbReference type="NCBI Taxonomy" id="1690605"/>
    <lineage>
        <taxon>Eukaryota</taxon>
        <taxon>Fungi</taxon>
        <taxon>Dikarya</taxon>
        <taxon>Ascomycota</taxon>
        <taxon>Pezizomycotina</taxon>
        <taxon>Dothideomycetes</taxon>
        <taxon>Dothideomycetidae</taxon>
        <taxon>Mycosphaerellales</taxon>
        <taxon>Extremaceae</taxon>
        <taxon>Vermiconidia</taxon>
    </lineage>
</organism>
<keyword evidence="4" id="KW-1185">Reference proteome</keyword>
<accession>A0AAV9Q801</accession>
<evidence type="ECO:0000256" key="1">
    <source>
        <dbReference type="SAM" id="MobiDB-lite"/>
    </source>
</evidence>
<feature type="transmembrane region" description="Helical" evidence="2">
    <location>
        <begin position="63"/>
        <end position="81"/>
    </location>
</feature>
<name>A0AAV9Q801_9PEZI</name>
<keyword evidence="2" id="KW-1133">Transmembrane helix</keyword>
<dbReference type="Proteomes" id="UP001345827">
    <property type="component" value="Unassembled WGS sequence"/>
</dbReference>
<sequence>MAAYNLPVDSVPGTVHLVDLEHSMHTRHAGGTGDVVLVPTPSDDPDDPLNWSPKRKLMSTISVNVYTLFVGISGSVVYSVIVPLSEASGVSITTLNQGTGQS</sequence>
<evidence type="ECO:0000256" key="2">
    <source>
        <dbReference type="SAM" id="Phobius"/>
    </source>
</evidence>
<comment type="caution">
    <text evidence="3">The sequence shown here is derived from an EMBL/GenBank/DDBJ whole genome shotgun (WGS) entry which is preliminary data.</text>
</comment>
<keyword evidence="2" id="KW-0472">Membrane</keyword>
<feature type="region of interest" description="Disordered" evidence="1">
    <location>
        <begin position="29"/>
        <end position="49"/>
    </location>
</feature>
<evidence type="ECO:0000313" key="3">
    <source>
        <dbReference type="EMBL" id="KAK5537792.1"/>
    </source>
</evidence>
<reference evidence="3 4" key="1">
    <citation type="submission" date="2023-06" db="EMBL/GenBank/DDBJ databases">
        <title>Black Yeasts Isolated from many extreme environments.</title>
        <authorList>
            <person name="Coleine C."/>
            <person name="Stajich J.E."/>
            <person name="Selbmann L."/>
        </authorList>
    </citation>
    <scope>NUCLEOTIDE SEQUENCE [LARGE SCALE GENOMIC DNA]</scope>
    <source>
        <strain evidence="3 4">CCFEE 5887</strain>
    </source>
</reference>
<evidence type="ECO:0000313" key="4">
    <source>
        <dbReference type="Proteomes" id="UP001345827"/>
    </source>
</evidence>
<keyword evidence="2" id="KW-0812">Transmembrane</keyword>
<dbReference type="AlphaFoldDB" id="A0AAV9Q801"/>
<protein>
    <submittedName>
        <fullName evidence="3">Uncharacterized protein</fullName>
    </submittedName>
</protein>
<proteinExistence type="predicted"/>
<dbReference type="EMBL" id="JAXLQG010000007">
    <property type="protein sequence ID" value="KAK5537792.1"/>
    <property type="molecule type" value="Genomic_DNA"/>
</dbReference>